<feature type="transmembrane region" description="Helical" evidence="8">
    <location>
        <begin position="155"/>
        <end position="174"/>
    </location>
</feature>
<name>A0A2C9KPQ2_BIOGL</name>
<evidence type="ECO:0000256" key="7">
    <source>
        <dbReference type="ARBA" id="ARBA00023224"/>
    </source>
</evidence>
<feature type="transmembrane region" description="Helical" evidence="8">
    <location>
        <begin position="35"/>
        <end position="57"/>
    </location>
</feature>
<proteinExistence type="predicted"/>
<dbReference type="Pfam" id="PF10324">
    <property type="entry name" value="7TM_GPCR_Srw"/>
    <property type="match status" value="1"/>
</dbReference>
<reference evidence="10" key="1">
    <citation type="submission" date="2020-05" db="UniProtKB">
        <authorList>
            <consortium name="EnsemblMetazoa"/>
        </authorList>
    </citation>
    <scope>IDENTIFICATION</scope>
    <source>
        <strain evidence="10">BB02</strain>
    </source>
</reference>
<dbReference type="PANTHER" id="PTHR24243">
    <property type="entry name" value="G-PROTEIN COUPLED RECEPTOR"/>
    <property type="match status" value="1"/>
</dbReference>
<dbReference type="RefSeq" id="XP_013084274.2">
    <property type="nucleotide sequence ID" value="XM_013228820.2"/>
</dbReference>
<evidence type="ECO:0000256" key="3">
    <source>
        <dbReference type="ARBA" id="ARBA00022989"/>
    </source>
</evidence>
<evidence type="ECO:0000256" key="1">
    <source>
        <dbReference type="ARBA" id="ARBA00004141"/>
    </source>
</evidence>
<keyword evidence="6" id="KW-0675">Receptor</keyword>
<evidence type="ECO:0000313" key="10">
    <source>
        <dbReference type="EnsemblMetazoa" id="BGLB022125-PA"/>
    </source>
</evidence>
<dbReference type="InterPro" id="IPR019427">
    <property type="entry name" value="7TM_GPCR_serpentine_rcpt_Srw"/>
</dbReference>
<comment type="subcellular location">
    <subcellularLocation>
        <location evidence="1">Membrane</location>
        <topology evidence="1">Multi-pass membrane protein</topology>
    </subcellularLocation>
</comment>
<keyword evidence="3 8" id="KW-1133">Transmembrane helix</keyword>
<dbReference type="VEuPathDB" id="VectorBase:BGLB022125"/>
<organism evidence="10 11">
    <name type="scientific">Biomphalaria glabrata</name>
    <name type="common">Bloodfluke planorb</name>
    <name type="synonym">Freshwater snail</name>
    <dbReference type="NCBI Taxonomy" id="6526"/>
    <lineage>
        <taxon>Eukaryota</taxon>
        <taxon>Metazoa</taxon>
        <taxon>Spiralia</taxon>
        <taxon>Lophotrochozoa</taxon>
        <taxon>Mollusca</taxon>
        <taxon>Gastropoda</taxon>
        <taxon>Heterobranchia</taxon>
        <taxon>Euthyneura</taxon>
        <taxon>Panpulmonata</taxon>
        <taxon>Hygrophila</taxon>
        <taxon>Lymnaeoidea</taxon>
        <taxon>Planorbidae</taxon>
        <taxon>Biomphalaria</taxon>
    </lineage>
</organism>
<dbReference type="KEGG" id="bgt:106069207"/>
<dbReference type="STRING" id="6526.A0A2C9KPQ2"/>
<dbReference type="SUPFAM" id="SSF81321">
    <property type="entry name" value="Family A G protein-coupled receptor-like"/>
    <property type="match status" value="1"/>
</dbReference>
<keyword evidence="2 8" id="KW-0812">Transmembrane</keyword>
<feature type="transmembrane region" description="Helical" evidence="8">
    <location>
        <begin position="69"/>
        <end position="92"/>
    </location>
</feature>
<dbReference type="InterPro" id="IPR000276">
    <property type="entry name" value="GPCR_Rhodpsn"/>
</dbReference>
<gene>
    <name evidence="10" type="primary">106069207</name>
</gene>
<evidence type="ECO:0000256" key="5">
    <source>
        <dbReference type="ARBA" id="ARBA00023136"/>
    </source>
</evidence>
<evidence type="ECO:0000256" key="4">
    <source>
        <dbReference type="ARBA" id="ARBA00023040"/>
    </source>
</evidence>
<evidence type="ECO:0000256" key="8">
    <source>
        <dbReference type="SAM" id="Phobius"/>
    </source>
</evidence>
<evidence type="ECO:0000256" key="6">
    <source>
        <dbReference type="ARBA" id="ARBA00023170"/>
    </source>
</evidence>
<feature type="transmembrane region" description="Helical" evidence="8">
    <location>
        <begin position="261"/>
        <end position="283"/>
    </location>
</feature>
<keyword evidence="5 8" id="KW-0472">Membrane</keyword>
<dbReference type="PANTHER" id="PTHR24243:SF208">
    <property type="entry name" value="PYROKININ-1 RECEPTOR"/>
    <property type="match status" value="1"/>
</dbReference>
<keyword evidence="4" id="KW-0297">G-protein coupled receptor</keyword>
<sequence length="346" mass="39561">MASLKTNKTMTQSGSDVEDYQDILSESAANVISEVLIGSIETLSVFGICINVINLIIFYQQGFKSATNIALFALSFADMFNLVIVEVGLLFYNPFIIRSFPYPVDCTELANLAATPHPALARVRSWLYVFLTAERCLCIFVPLTVKRLVTPTRAGAVMVAIYVLNVSVAVPFWLDMYVDWKYYPNLNQTMLGVMFRYDRTYIRGPVHVTFAVIMFTTFPLVVLFTAVLIWKLQRMSLWRKESTAADRSDFLAKRDRTVIKMVVVIALVLIISLSPSVVFFVWTSLALYYETGQHHQSVTLFSWFAYLLDVENSCVNIIIYFNMSSNFRQTFNKTFWLSRAKQQIDQ</sequence>
<dbReference type="Proteomes" id="UP000076420">
    <property type="component" value="Unassembled WGS sequence"/>
</dbReference>
<keyword evidence="7" id="KW-0807">Transducer</keyword>
<dbReference type="PROSITE" id="PS50262">
    <property type="entry name" value="G_PROTEIN_RECEP_F1_2"/>
    <property type="match status" value="1"/>
</dbReference>
<evidence type="ECO:0000256" key="2">
    <source>
        <dbReference type="ARBA" id="ARBA00022692"/>
    </source>
</evidence>
<dbReference type="GO" id="GO:0005886">
    <property type="term" value="C:plasma membrane"/>
    <property type="evidence" value="ECO:0007669"/>
    <property type="project" value="TreeGrafter"/>
</dbReference>
<feature type="transmembrane region" description="Helical" evidence="8">
    <location>
        <begin position="208"/>
        <end position="230"/>
    </location>
</feature>
<evidence type="ECO:0000259" key="9">
    <source>
        <dbReference type="PROSITE" id="PS50262"/>
    </source>
</evidence>
<dbReference type="VEuPathDB" id="VectorBase:BGLAX_029239"/>
<dbReference type="Gene3D" id="1.20.1070.10">
    <property type="entry name" value="Rhodopsin 7-helix transmembrane proteins"/>
    <property type="match status" value="1"/>
</dbReference>
<dbReference type="GO" id="GO:0008528">
    <property type="term" value="F:G protein-coupled peptide receptor activity"/>
    <property type="evidence" value="ECO:0007669"/>
    <property type="project" value="InterPro"/>
</dbReference>
<dbReference type="OrthoDB" id="6059163at2759"/>
<evidence type="ECO:0000313" key="11">
    <source>
        <dbReference type="Proteomes" id="UP000076420"/>
    </source>
</evidence>
<dbReference type="PRINTS" id="PR00237">
    <property type="entry name" value="GPCRRHODOPSN"/>
</dbReference>
<feature type="transmembrane region" description="Helical" evidence="8">
    <location>
        <begin position="303"/>
        <end position="323"/>
    </location>
</feature>
<accession>A0A2C9KPQ2</accession>
<dbReference type="AlphaFoldDB" id="A0A2C9KPQ2"/>
<feature type="domain" description="G-protein coupled receptors family 1 profile" evidence="9">
    <location>
        <begin position="50"/>
        <end position="320"/>
    </location>
</feature>
<dbReference type="EnsemblMetazoa" id="BGLB022125-RA">
    <property type="protein sequence ID" value="BGLB022125-PA"/>
    <property type="gene ID" value="BGLB022125"/>
</dbReference>
<dbReference type="InterPro" id="IPR017452">
    <property type="entry name" value="GPCR_Rhodpsn_7TM"/>
</dbReference>
<protein>
    <recommendedName>
        <fullName evidence="9">G-protein coupled receptors family 1 profile domain-containing protein</fullName>
    </recommendedName>
</protein>